<evidence type="ECO:0000313" key="2">
    <source>
        <dbReference type="Proteomes" id="UP000626109"/>
    </source>
</evidence>
<comment type="caution">
    <text evidence="1">The sequence shown here is derived from an EMBL/GenBank/DDBJ whole genome shotgun (WGS) entry which is preliminary data.</text>
</comment>
<reference evidence="1" key="1">
    <citation type="submission" date="2021-02" db="EMBL/GenBank/DDBJ databases">
        <authorList>
            <person name="Dougan E. K."/>
            <person name="Rhodes N."/>
            <person name="Thang M."/>
            <person name="Chan C."/>
        </authorList>
    </citation>
    <scope>NUCLEOTIDE SEQUENCE</scope>
</reference>
<dbReference type="Proteomes" id="UP000626109">
    <property type="component" value="Unassembled WGS sequence"/>
</dbReference>
<name>A0A813IVP1_POLGL</name>
<gene>
    <name evidence="1" type="ORF">PGLA2088_LOCUS15100</name>
</gene>
<protein>
    <submittedName>
        <fullName evidence="1">Uncharacterized protein</fullName>
    </submittedName>
</protein>
<organism evidence="1 2">
    <name type="scientific">Polarella glacialis</name>
    <name type="common">Dinoflagellate</name>
    <dbReference type="NCBI Taxonomy" id="89957"/>
    <lineage>
        <taxon>Eukaryota</taxon>
        <taxon>Sar</taxon>
        <taxon>Alveolata</taxon>
        <taxon>Dinophyceae</taxon>
        <taxon>Suessiales</taxon>
        <taxon>Suessiaceae</taxon>
        <taxon>Polarella</taxon>
    </lineage>
</organism>
<feature type="non-terminal residue" evidence="1">
    <location>
        <position position="1"/>
    </location>
</feature>
<dbReference type="EMBL" id="CAJNNW010018463">
    <property type="protein sequence ID" value="CAE8662937.1"/>
    <property type="molecule type" value="Genomic_DNA"/>
</dbReference>
<dbReference type="AlphaFoldDB" id="A0A813IVP1"/>
<evidence type="ECO:0000313" key="1">
    <source>
        <dbReference type="EMBL" id="CAE8662937.1"/>
    </source>
</evidence>
<sequence>VSQKPALVRLGTSTSKESSWVPELEIHSASDLSAAVQIHALPDGSGVLALEAHGRLHFQGLTTGSSRRHVKPAQLPLAKKRRWVGLCSPAPGELLLVQDLPETRQRESSTLLWRTRLPWQMSLEALAS</sequence>
<accession>A0A813IVP1</accession>
<proteinExistence type="predicted"/>